<dbReference type="AlphaFoldDB" id="A0A7W8NE74"/>
<protein>
    <submittedName>
        <fullName evidence="1">Uncharacterized protein</fullName>
    </submittedName>
</protein>
<dbReference type="RefSeq" id="WP_184131238.1">
    <property type="nucleotide sequence ID" value="NZ_JACHFL010000004.1"/>
</dbReference>
<proteinExistence type="predicted"/>
<gene>
    <name evidence="1" type="ORF">HNQ08_002159</name>
</gene>
<comment type="caution">
    <text evidence="1">The sequence shown here is derived from an EMBL/GenBank/DDBJ whole genome shotgun (WGS) entry which is preliminary data.</text>
</comment>
<keyword evidence="2" id="KW-1185">Reference proteome</keyword>
<dbReference type="EMBL" id="JACHFL010000004">
    <property type="protein sequence ID" value="MBB5363061.1"/>
    <property type="molecule type" value="Genomic_DNA"/>
</dbReference>
<evidence type="ECO:0000313" key="1">
    <source>
        <dbReference type="EMBL" id="MBB5363061.1"/>
    </source>
</evidence>
<name>A0A7W8NE74_9DEIO</name>
<dbReference type="Proteomes" id="UP000552709">
    <property type="component" value="Unassembled WGS sequence"/>
</dbReference>
<sequence>MLITLTLATIALGGMLLQGVVKTEAISYPAWQNGDVLSRQRSEVDHVHACDYRPGELLALADDLRRIVREGTGTGEVVDKALAKKLSEAQLLEELADRRYIERRLEVERLNHARNTKTVRAVYRVAGVAA</sequence>
<organism evidence="1 2">
    <name type="scientific">Deinococcus humi</name>
    <dbReference type="NCBI Taxonomy" id="662880"/>
    <lineage>
        <taxon>Bacteria</taxon>
        <taxon>Thermotogati</taxon>
        <taxon>Deinococcota</taxon>
        <taxon>Deinococci</taxon>
        <taxon>Deinococcales</taxon>
        <taxon>Deinococcaceae</taxon>
        <taxon>Deinococcus</taxon>
    </lineage>
</organism>
<reference evidence="1 2" key="1">
    <citation type="submission" date="2020-08" db="EMBL/GenBank/DDBJ databases">
        <title>Genomic Encyclopedia of Type Strains, Phase IV (KMG-IV): sequencing the most valuable type-strain genomes for metagenomic binning, comparative biology and taxonomic classification.</title>
        <authorList>
            <person name="Goeker M."/>
        </authorList>
    </citation>
    <scope>NUCLEOTIDE SEQUENCE [LARGE SCALE GENOMIC DNA]</scope>
    <source>
        <strain evidence="1 2">DSM 27939</strain>
    </source>
</reference>
<evidence type="ECO:0000313" key="2">
    <source>
        <dbReference type="Proteomes" id="UP000552709"/>
    </source>
</evidence>
<accession>A0A7W8NE74</accession>